<dbReference type="Proteomes" id="UP001628179">
    <property type="component" value="Unassembled WGS sequence"/>
</dbReference>
<feature type="compositionally biased region" description="Basic and acidic residues" evidence="1">
    <location>
        <begin position="121"/>
        <end position="131"/>
    </location>
</feature>
<name>A0ABQ0GC49_9PEZI</name>
<dbReference type="RefSeq" id="XP_070917058.1">
    <property type="nucleotide sequence ID" value="XM_071060957.1"/>
</dbReference>
<comment type="caution">
    <text evidence="2">The sequence shown here is derived from an EMBL/GenBank/DDBJ whole genome shotgun (WGS) entry which is preliminary data.</text>
</comment>
<sequence>MSDIIEAIKDALNPSRREQATVETYDANTRGPYAHRNTAGDGQPELSAPSEAQHPARAEQNDLTGAGGSITSRAVKMGRKSDVETRTAPDGSPALASDTGFGAPEGTYGPHKSRVANALDPRVDSDRDGRPSHGLSDYGGVAAKPVYKEGGKYGLS</sequence>
<evidence type="ECO:0000313" key="2">
    <source>
        <dbReference type="EMBL" id="GAB1315327.1"/>
    </source>
</evidence>
<proteinExistence type="predicted"/>
<organism evidence="2 3">
    <name type="scientific">Madurella fahalii</name>
    <dbReference type="NCBI Taxonomy" id="1157608"/>
    <lineage>
        <taxon>Eukaryota</taxon>
        <taxon>Fungi</taxon>
        <taxon>Dikarya</taxon>
        <taxon>Ascomycota</taxon>
        <taxon>Pezizomycotina</taxon>
        <taxon>Sordariomycetes</taxon>
        <taxon>Sordariomycetidae</taxon>
        <taxon>Sordariales</taxon>
        <taxon>Sordariales incertae sedis</taxon>
        <taxon>Madurella</taxon>
    </lineage>
</organism>
<keyword evidence="3" id="KW-1185">Reference proteome</keyword>
<accession>A0ABQ0GC49</accession>
<gene>
    <name evidence="2" type="ORF">MFIFM68171_05537</name>
</gene>
<feature type="region of interest" description="Disordered" evidence="1">
    <location>
        <begin position="9"/>
        <end position="143"/>
    </location>
</feature>
<evidence type="ECO:0000256" key="1">
    <source>
        <dbReference type="SAM" id="MobiDB-lite"/>
    </source>
</evidence>
<reference evidence="2 3" key="1">
    <citation type="submission" date="2024-09" db="EMBL/GenBank/DDBJ databases">
        <title>Itraconazole resistance in Madurella fahalii resulting from another homologue of gene encoding cytochrome P450 14-alpha sterol demethylase (CYP51).</title>
        <authorList>
            <person name="Yoshioka I."/>
            <person name="Fahal A.H."/>
            <person name="Kaneko S."/>
            <person name="Yaguchi T."/>
        </authorList>
    </citation>
    <scope>NUCLEOTIDE SEQUENCE [LARGE SCALE GENOMIC DNA]</scope>
    <source>
        <strain evidence="2 3">IFM 68171</strain>
    </source>
</reference>
<dbReference type="EMBL" id="BAAFSV010000003">
    <property type="protein sequence ID" value="GAB1315327.1"/>
    <property type="molecule type" value="Genomic_DNA"/>
</dbReference>
<protein>
    <submittedName>
        <fullName evidence="2">Uncharacterized protein</fullName>
    </submittedName>
</protein>
<dbReference type="GeneID" id="98176280"/>
<evidence type="ECO:0000313" key="3">
    <source>
        <dbReference type="Proteomes" id="UP001628179"/>
    </source>
</evidence>